<evidence type="ECO:0000313" key="3">
    <source>
        <dbReference type="EMBL" id="NGP16297.1"/>
    </source>
</evidence>
<feature type="compositionally biased region" description="Low complexity" evidence="1">
    <location>
        <begin position="175"/>
        <end position="191"/>
    </location>
</feature>
<evidence type="ECO:0000259" key="2">
    <source>
        <dbReference type="Pfam" id="PF13763"/>
    </source>
</evidence>
<dbReference type="EMBL" id="JAALFG010000001">
    <property type="protein sequence ID" value="NGP16297.1"/>
    <property type="molecule type" value="Genomic_DNA"/>
</dbReference>
<comment type="caution">
    <text evidence="3">The sequence shown here is derived from an EMBL/GenBank/DDBJ whole genome shotgun (WGS) entry which is preliminary data.</text>
</comment>
<feature type="compositionally biased region" description="Basic residues" evidence="1">
    <location>
        <begin position="199"/>
        <end position="211"/>
    </location>
</feature>
<evidence type="ECO:0000256" key="1">
    <source>
        <dbReference type="SAM" id="MobiDB-lite"/>
    </source>
</evidence>
<feature type="region of interest" description="Disordered" evidence="1">
    <location>
        <begin position="1"/>
        <end position="39"/>
    </location>
</feature>
<dbReference type="InterPro" id="IPR025430">
    <property type="entry name" value="DUF4167"/>
</dbReference>
<feature type="region of interest" description="Disordered" evidence="1">
    <location>
        <begin position="84"/>
        <end position="251"/>
    </location>
</feature>
<name>A0A6M1S922_9HYPH</name>
<sequence length="271" mass="29902">MRPNNQNKNRQRNRNGGRKHVNPLSRNYESNGPDVKVRGNAAHVAEKYLQLARDAQSSGDSVMAENYLQHAEHYFRIVSSAQQALNGPRDGQSQDDLDFDDDANDVNSRFSSPQPIQQPQDNGGYQDNGGNNGGQREGRDNGNGGERREYRETRENRDNANRENRETVVAGEGEQPVVQAAGEPVQAAPGEEAGEQAPRKQRERRPRRRRPAAGEGGEQAPAGEAEVSELLRSSPAIQPTPPSRSLKMPGPVPGIFVFGSSAQRETSYMHW</sequence>
<feature type="compositionally biased region" description="Acidic residues" evidence="1">
    <location>
        <begin position="93"/>
        <end position="104"/>
    </location>
</feature>
<proteinExistence type="predicted"/>
<keyword evidence="4" id="KW-1185">Reference proteome</keyword>
<feature type="compositionally biased region" description="Polar residues" evidence="1">
    <location>
        <begin position="106"/>
        <end position="120"/>
    </location>
</feature>
<gene>
    <name evidence="3" type="ORF">G5575_00050</name>
</gene>
<evidence type="ECO:0000313" key="4">
    <source>
        <dbReference type="Proteomes" id="UP000474802"/>
    </source>
</evidence>
<reference evidence="3 4" key="1">
    <citation type="submission" date="2020-02" db="EMBL/GenBank/DDBJ databases">
        <authorList>
            <person name="Khan S.A."/>
            <person name="Jeon C.O."/>
            <person name="Chun B.H."/>
        </authorList>
    </citation>
    <scope>NUCLEOTIDE SEQUENCE [LARGE SCALE GENOMIC DNA]</scope>
    <source>
        <strain evidence="3 4">H239</strain>
    </source>
</reference>
<protein>
    <submittedName>
        <fullName evidence="3">DUF4167 domain-containing protein</fullName>
    </submittedName>
</protein>
<feature type="compositionally biased region" description="Gly residues" evidence="1">
    <location>
        <begin position="126"/>
        <end position="135"/>
    </location>
</feature>
<accession>A0A6M1S922</accession>
<feature type="compositionally biased region" description="Basic residues" evidence="1">
    <location>
        <begin position="9"/>
        <end position="21"/>
    </location>
</feature>
<feature type="domain" description="DUF4167" evidence="2">
    <location>
        <begin position="10"/>
        <end position="83"/>
    </location>
</feature>
<dbReference type="RefSeq" id="WP_164532573.1">
    <property type="nucleotide sequence ID" value="NZ_JAALFG010000001.1"/>
</dbReference>
<dbReference type="AlphaFoldDB" id="A0A6M1S922"/>
<dbReference type="Proteomes" id="UP000474802">
    <property type="component" value="Unassembled WGS sequence"/>
</dbReference>
<dbReference type="Pfam" id="PF13763">
    <property type="entry name" value="DUF4167"/>
    <property type="match status" value="1"/>
</dbReference>
<reference evidence="3 4" key="2">
    <citation type="submission" date="2020-03" db="EMBL/GenBank/DDBJ databases">
        <title>Devosia chinhatensis sp. nov., isolated from a hexachlorocyclohexane (HCH) dump site in India.</title>
        <authorList>
            <person name="Kumar M."/>
            <person name="Lal R."/>
        </authorList>
    </citation>
    <scope>NUCLEOTIDE SEQUENCE [LARGE SCALE GENOMIC DNA]</scope>
    <source>
        <strain evidence="3 4">H239</strain>
    </source>
</reference>
<feature type="compositionally biased region" description="Basic and acidic residues" evidence="1">
    <location>
        <begin position="136"/>
        <end position="166"/>
    </location>
</feature>
<organism evidence="3 4">
    <name type="scientific">Devosia aurantiaca</name>
    <dbReference type="NCBI Taxonomy" id="2714858"/>
    <lineage>
        <taxon>Bacteria</taxon>
        <taxon>Pseudomonadati</taxon>
        <taxon>Pseudomonadota</taxon>
        <taxon>Alphaproteobacteria</taxon>
        <taxon>Hyphomicrobiales</taxon>
        <taxon>Devosiaceae</taxon>
        <taxon>Devosia</taxon>
    </lineage>
</organism>